<comment type="caution">
    <text evidence="1">The sequence shown here is derived from an EMBL/GenBank/DDBJ whole genome shotgun (WGS) entry which is preliminary data.</text>
</comment>
<dbReference type="RefSeq" id="WP_086960560.1">
    <property type="nucleotide sequence ID" value="NZ_FUKS01000033.1"/>
</dbReference>
<organism evidence="1 2">
    <name type="scientific">Vibrio casei</name>
    <dbReference type="NCBI Taxonomy" id="673372"/>
    <lineage>
        <taxon>Bacteria</taxon>
        <taxon>Pseudomonadati</taxon>
        <taxon>Pseudomonadota</taxon>
        <taxon>Gammaproteobacteria</taxon>
        <taxon>Vibrionales</taxon>
        <taxon>Vibrionaceae</taxon>
        <taxon>Vibrio</taxon>
    </lineage>
</organism>
<dbReference type="GeneID" id="303188872"/>
<name>A0A368LNX0_9VIBR</name>
<sequence>MNLVAIEGFSSVKDVLSEPLKKLILAKSEEGGYAKLSNVILNIYATFVDTQCLSVKHVINYSAIDVLNDEKTFQNHFYLLIGFVYEEFNEFSNARKYTITLKIGKLFSSIALDLSFHTFNPSVVLQNKISKDAMSCIERYKASPQNIDKIKLFCGWNVTSKFGDMYFIHLETIHATYGPTFTNEVLLAIQNYGAKQKSTSLYRIIGNIMPLLNTIARLYPSEVRIREALSEKQSNKTFLAVLGCMIADQRLAGNSIENFLNTVWTQAINVYMKIFVDTNFFGVPQFEIVKPKYKVQPKSIFSVSTGGGLNIKNTQKLLSGIPLSISDSEAIEIIASRINRDIEHIKLVALNRVEELVSRRKRNKVFINEGVVRNFPACNSGTCAPVGVDNLPNIVATFERYKWSKPSHNFPMTLQAPADFLVRELNIPTSTNVLCFLTLLIIEHPQITPSWIANWELFNRDGKKVGFVQVGSQYAIVSCKMRKGVNNAEQILILNDRSISIVKNLIEYTDIARQWLKRQGDDNWRFMCLHCLSIGSKPTTIAYGNRKKIQPLPQFYALFDQASLNKKGDVILSKEEANDLACNINLRPIRSSRALQVYFETYSVVAMSEALGHKQLKPDLLSSYLPDVILEYFNNRWIRIFQNAVICKAMEHSPYLSNAADLSVNELDTFMTNHGIGDLPGHLNKGKQVATSINAEPDEIIGDFDKLVIPFSVPLIQVLTAIITVVESSTEEVSDFFIKWYESACFLIKQLEISVGVKASFVSKEIESLYKEAKANPLCPFKFKDALCH</sequence>
<accession>A0A368LNX0</accession>
<gene>
    <name evidence="1" type="ORF">CIK83_08070</name>
</gene>
<keyword evidence="2" id="KW-1185">Reference proteome</keyword>
<dbReference type="AlphaFoldDB" id="A0A368LNX0"/>
<dbReference type="Proteomes" id="UP000252479">
    <property type="component" value="Unassembled WGS sequence"/>
</dbReference>
<protein>
    <submittedName>
        <fullName evidence="1">Uncharacterized protein</fullName>
    </submittedName>
</protein>
<evidence type="ECO:0000313" key="1">
    <source>
        <dbReference type="EMBL" id="RCS73567.1"/>
    </source>
</evidence>
<evidence type="ECO:0000313" key="2">
    <source>
        <dbReference type="Proteomes" id="UP000252479"/>
    </source>
</evidence>
<reference evidence="1 2" key="1">
    <citation type="journal article" date="2017" name="Elife">
        <title>Extensive horizontal gene transfer in cheese-associated bacteria.</title>
        <authorList>
            <person name="Bonham K.S."/>
            <person name="Wolfe B.E."/>
            <person name="Dutton R.J."/>
        </authorList>
    </citation>
    <scope>NUCLEOTIDE SEQUENCE [LARGE SCALE GENOMIC DNA]</scope>
    <source>
        <strain evidence="1 2">JB196</strain>
    </source>
</reference>
<proteinExistence type="predicted"/>
<dbReference type="EMBL" id="QPGL01000001">
    <property type="protein sequence ID" value="RCS73567.1"/>
    <property type="molecule type" value="Genomic_DNA"/>
</dbReference>